<organism evidence="1 2">
    <name type="scientific">Parastrongyloides trichosuri</name>
    <name type="common">Possum-specific nematode worm</name>
    <dbReference type="NCBI Taxonomy" id="131310"/>
    <lineage>
        <taxon>Eukaryota</taxon>
        <taxon>Metazoa</taxon>
        <taxon>Ecdysozoa</taxon>
        <taxon>Nematoda</taxon>
        <taxon>Chromadorea</taxon>
        <taxon>Rhabditida</taxon>
        <taxon>Tylenchina</taxon>
        <taxon>Panagrolaimomorpha</taxon>
        <taxon>Strongyloidoidea</taxon>
        <taxon>Strongyloididae</taxon>
        <taxon>Parastrongyloides</taxon>
    </lineage>
</organism>
<accession>A0A0N4ZKV8</accession>
<keyword evidence="1" id="KW-1185">Reference proteome</keyword>
<dbReference type="AlphaFoldDB" id="A0A0N4ZKV8"/>
<dbReference type="WBParaSite" id="PTRK_0000874100.1">
    <property type="protein sequence ID" value="PTRK_0000874100.1"/>
    <property type="gene ID" value="PTRK_0000874100"/>
</dbReference>
<evidence type="ECO:0000313" key="1">
    <source>
        <dbReference type="Proteomes" id="UP000038045"/>
    </source>
</evidence>
<proteinExistence type="predicted"/>
<reference evidence="2" key="1">
    <citation type="submission" date="2017-02" db="UniProtKB">
        <authorList>
            <consortium name="WormBaseParasite"/>
        </authorList>
    </citation>
    <scope>IDENTIFICATION</scope>
</reference>
<dbReference type="Proteomes" id="UP000038045">
    <property type="component" value="Unplaced"/>
</dbReference>
<name>A0A0N4ZKV8_PARTI</name>
<sequence>MSSFETIFRRIRNLTVIEIHDPSPEMLSNVMGLAKGISYNRLILTISIQSINFIYTLFIEDALLLRNNFGFIYLDGGRLKITHENEFPVSNNDNGPRYNF</sequence>
<protein>
    <submittedName>
        <fullName evidence="2">Uncharacterized protein</fullName>
    </submittedName>
</protein>
<evidence type="ECO:0000313" key="2">
    <source>
        <dbReference type="WBParaSite" id="PTRK_0000874100.1"/>
    </source>
</evidence>